<dbReference type="InterPro" id="IPR023404">
    <property type="entry name" value="rSAM_horseshoe"/>
</dbReference>
<evidence type="ECO:0000256" key="1">
    <source>
        <dbReference type="ARBA" id="ARBA00001966"/>
    </source>
</evidence>
<dbReference type="InterPro" id="IPR051198">
    <property type="entry name" value="BchE-like"/>
</dbReference>
<keyword evidence="4" id="KW-0949">S-adenosyl-L-methionine</keyword>
<dbReference type="GO" id="GO:0005829">
    <property type="term" value="C:cytosol"/>
    <property type="evidence" value="ECO:0007669"/>
    <property type="project" value="TreeGrafter"/>
</dbReference>
<dbReference type="SMART" id="SM00729">
    <property type="entry name" value="Elp3"/>
    <property type="match status" value="1"/>
</dbReference>
<proteinExistence type="predicted"/>
<dbReference type="SFLD" id="SFLDG01123">
    <property type="entry name" value="methyltransferase_(Class_B)"/>
    <property type="match status" value="1"/>
</dbReference>
<evidence type="ECO:0000256" key="6">
    <source>
        <dbReference type="ARBA" id="ARBA00023004"/>
    </source>
</evidence>
<keyword evidence="2" id="KW-0489">Methyltransferase</keyword>
<evidence type="ECO:0000256" key="3">
    <source>
        <dbReference type="ARBA" id="ARBA00022679"/>
    </source>
</evidence>
<dbReference type="Gene3D" id="3.40.50.280">
    <property type="entry name" value="Cobalamin-binding domain"/>
    <property type="match status" value="1"/>
</dbReference>
<comment type="cofactor">
    <cofactor evidence="1">
        <name>[4Fe-4S] cluster</name>
        <dbReference type="ChEBI" id="CHEBI:49883"/>
    </cofactor>
</comment>
<organism evidence="9">
    <name type="scientific">Dehalogenimonas sp. 4OHTPN</name>
    <dbReference type="NCBI Taxonomy" id="3166643"/>
    <lineage>
        <taxon>Bacteria</taxon>
        <taxon>Bacillati</taxon>
        <taxon>Chloroflexota</taxon>
        <taxon>Dehalococcoidia</taxon>
        <taxon>Dehalococcoidales</taxon>
        <taxon>Dehalococcoidaceae</taxon>
        <taxon>Dehalogenimonas</taxon>
    </lineage>
</organism>
<feature type="domain" description="Radical SAM core" evidence="8">
    <location>
        <begin position="311"/>
        <end position="532"/>
    </location>
</feature>
<dbReference type="GO" id="GO:0051539">
    <property type="term" value="F:4 iron, 4 sulfur cluster binding"/>
    <property type="evidence" value="ECO:0007669"/>
    <property type="project" value="UniProtKB-KW"/>
</dbReference>
<dbReference type="EMBL" id="CP159307">
    <property type="protein sequence ID" value="XCH33388.1"/>
    <property type="molecule type" value="Genomic_DNA"/>
</dbReference>
<keyword evidence="3" id="KW-0808">Transferase</keyword>
<dbReference type="GO" id="GO:0003824">
    <property type="term" value="F:catalytic activity"/>
    <property type="evidence" value="ECO:0007669"/>
    <property type="project" value="InterPro"/>
</dbReference>
<dbReference type="AlphaFoldDB" id="A0AAU8G9S2"/>
<accession>A0AAU8G9S2</accession>
<dbReference type="InterPro" id="IPR006638">
    <property type="entry name" value="Elp3/MiaA/NifB-like_rSAM"/>
</dbReference>
<dbReference type="PANTHER" id="PTHR43409">
    <property type="entry name" value="ANAEROBIC MAGNESIUM-PROTOPORPHYRIN IX MONOMETHYL ESTER CYCLASE-RELATED"/>
    <property type="match status" value="1"/>
</dbReference>
<dbReference type="InterPro" id="IPR058240">
    <property type="entry name" value="rSAM_sf"/>
</dbReference>
<dbReference type="PROSITE" id="PS51918">
    <property type="entry name" value="RADICAL_SAM"/>
    <property type="match status" value="1"/>
</dbReference>
<reference evidence="9" key="1">
    <citation type="submission" date="2024-06" db="EMBL/GenBank/DDBJ databases">
        <title>A Novel Isolate, Dehalogenimonas sp. Strain 4OHTPN, Dechlorinates Aromatic 4 Hydroxy chlorothalonil by a Novel Reductive Dehalogenase.</title>
        <authorList>
            <person name="Liu G."/>
        </authorList>
    </citation>
    <scope>NUCLEOTIDE SEQUENCE</scope>
    <source>
        <strain evidence="9">4OHTPN</strain>
    </source>
</reference>
<dbReference type="SFLD" id="SFLDG01082">
    <property type="entry name" value="B12-binding_domain_containing"/>
    <property type="match status" value="1"/>
</dbReference>
<keyword evidence="6" id="KW-0408">Iron</keyword>
<keyword evidence="5" id="KW-0479">Metal-binding</keyword>
<dbReference type="Gene3D" id="3.80.30.20">
    <property type="entry name" value="tm_1862 like domain"/>
    <property type="match status" value="1"/>
</dbReference>
<evidence type="ECO:0000259" key="8">
    <source>
        <dbReference type="PROSITE" id="PS51918"/>
    </source>
</evidence>
<dbReference type="Pfam" id="PF04055">
    <property type="entry name" value="Radical_SAM"/>
    <property type="match status" value="1"/>
</dbReference>
<gene>
    <name evidence="9" type="ORF">ABV300_00495</name>
</gene>
<name>A0AAU8G9S2_9CHLR</name>
<evidence type="ECO:0000256" key="4">
    <source>
        <dbReference type="ARBA" id="ARBA00022691"/>
    </source>
</evidence>
<evidence type="ECO:0000256" key="2">
    <source>
        <dbReference type="ARBA" id="ARBA00022603"/>
    </source>
</evidence>
<keyword evidence="7" id="KW-0411">Iron-sulfur</keyword>
<sequence length="722" mass="81081">MKALLVFPPQWTPFRPYLSLPSLYAYLKDNGVDVIQKDFNLEAYDLMLSESYLSGISQQLKNQFSGWELKDRLAPGTEQKQYNDLFMAKTLAPLLAGKIEAAKNTYRDPQKFYDPEILAGARNTITQALQAVSLAYFPTNIGLSSFEMPSFKGSFQDLKQATQNRLENPYIQLCEEYLLPFVRDEAPEVIGITISGESQLIPALTIARLLKAGNKKAHIVVGGYVVTMLADVIVKYAELFDIFFDSAIINDGEQPLLELIRCVEKGGSLFNVPNLIFRDAVGIHVTDKKPPEDINALPPPSFDGLALEKYLSPEPVLPVLSSRGCYWSRCAFCTHSLAYGMAYQVRDPVKFVDDIELLVKKHGVKHIALSDEGTSPNSINRIADEILRRGLDVRCSTSIRPERQFTPELCRKMAAAGFREVYIGIESSCDRVLGLINKGTTTAVNEEVLRNMCQAGIWDHVYIMFGFPGETMAEARQTFSFLAQNKDIIRSLGISNFSVGRNSRVMKNPGDYGVTLPRSTEDTDFKLYLPYLVSDGLTDIQGWELTAECLATVATQLAGDAFLEKIGHHYDKACILPQYLSHYEKTDPLLASIFKMKKPARKKTPKKLTAASMPALKPGVVMERLHFNLRAVWENIQNKRAEPVYPDESWSLFDIERNRFKRISDSGAEMLSGWNGKRPISAIARDLARKYRLPLREVERECLDMAQSLVDEGYALALQAEN</sequence>
<evidence type="ECO:0000313" key="9">
    <source>
        <dbReference type="EMBL" id="XCH33388.1"/>
    </source>
</evidence>
<dbReference type="GO" id="GO:0046872">
    <property type="term" value="F:metal ion binding"/>
    <property type="evidence" value="ECO:0007669"/>
    <property type="project" value="UniProtKB-KW"/>
</dbReference>
<dbReference type="SUPFAM" id="SSF102114">
    <property type="entry name" value="Radical SAM enzymes"/>
    <property type="match status" value="1"/>
</dbReference>
<protein>
    <submittedName>
        <fullName evidence="9">Radical SAM protein</fullName>
    </submittedName>
</protein>
<dbReference type="InterPro" id="IPR007197">
    <property type="entry name" value="rSAM"/>
</dbReference>
<dbReference type="RefSeq" id="WP_353714629.1">
    <property type="nucleotide sequence ID" value="NZ_CP159307.1"/>
</dbReference>
<dbReference type="InterPro" id="IPR034466">
    <property type="entry name" value="Methyltransferase_Class_B"/>
</dbReference>
<evidence type="ECO:0000256" key="5">
    <source>
        <dbReference type="ARBA" id="ARBA00022723"/>
    </source>
</evidence>
<dbReference type="SFLD" id="SFLDS00029">
    <property type="entry name" value="Radical_SAM"/>
    <property type="match status" value="1"/>
</dbReference>
<evidence type="ECO:0000256" key="7">
    <source>
        <dbReference type="ARBA" id="ARBA00023014"/>
    </source>
</evidence>
<dbReference type="PANTHER" id="PTHR43409:SF7">
    <property type="entry name" value="BLL1977 PROTEIN"/>
    <property type="match status" value="1"/>
</dbReference>